<dbReference type="SUPFAM" id="SSF49265">
    <property type="entry name" value="Fibronectin type III"/>
    <property type="match status" value="1"/>
</dbReference>
<feature type="compositionally biased region" description="Pro residues" evidence="4">
    <location>
        <begin position="396"/>
        <end position="417"/>
    </location>
</feature>
<evidence type="ECO:0000313" key="7">
    <source>
        <dbReference type="EMBL" id="MBC6469987.1"/>
    </source>
</evidence>
<feature type="compositionally biased region" description="Low complexity" evidence="4">
    <location>
        <begin position="528"/>
        <end position="539"/>
    </location>
</feature>
<keyword evidence="5" id="KW-1133">Transmembrane helix</keyword>
<dbReference type="PANTHER" id="PTHR13817:SF73">
    <property type="entry name" value="FIBRONECTIN TYPE-III DOMAIN-CONTAINING PROTEIN"/>
    <property type="match status" value="1"/>
</dbReference>
<keyword evidence="2" id="KW-0326">Glycosidase</keyword>
<feature type="region of interest" description="Disordered" evidence="4">
    <location>
        <begin position="516"/>
        <end position="539"/>
    </location>
</feature>
<sequence length="699" mass="72089">MRDRLAVVGPRLRGGVSAGTAVTLALALVATVFGVGALGRVTKVYDGNTWLWSSREAQVSRVNAQSARVDLRQPVSDARGHRVRVTQNDRYLILHDHVTGRVTSVDLKSLGFSGRLDVGARGDFRFVLNDKDAFIIDRRTGEVRVVNPATLQPTGPALRLPGPLVGGEFDDEGELWVASPGQGTAIGVRMGDGRPVVAHTVSVAKPGRDLALTVLDKGALAVDRSGRDLVKVAGGKSRKVGSPVALAGATVPDRTNGSLAAVTVPPAKTIVTIADVLGGGEQARATPLGDASAGTVVPFGGKLYAPDRDGRRVRVYTPGGEQAEVISIPGGRGGLELEVHEDSLFINDPGGQKAAVVTRDGDVKVVDKKEGPSTIGGDRSREPSRQPSGDPRPSDSAPPAPPTGSPSRSAPPAPTTSPPASRSIPPIPVPSTTPTDSTAPVGGPPGAPVPVTALAGDKQVRLSWARAHSPDAPVDRYNVTWNGGSRTVPGDRLSTVVTGLTDGRTYRFRVTATNRFGTGPSAQSEEVTPTAARPAAPTGVTAAAQGDNVTVRWNQVSDAEEYVITATNHAGGADYAPRTWGDQPVVNGKVEMRITGMPAGRWSFTVVARNATGGSSGASAPSNTVRVTAPPPPPDTNPPPDTTPNPPPDTGPPPPEKTIGPPDPGDGLEVIPVDPNEGPDPIDTEPGMIPGHPPADGNP</sequence>
<gene>
    <name evidence="7" type="ORF">HKK74_31510</name>
</gene>
<dbReference type="InterPro" id="IPR036116">
    <property type="entry name" value="FN3_sf"/>
</dbReference>
<name>A0ABR7LYQ8_9ACTN</name>
<keyword evidence="8" id="KW-1185">Reference proteome</keyword>
<keyword evidence="3" id="KW-0624">Polysaccharide degradation</keyword>
<dbReference type="Proteomes" id="UP000805614">
    <property type="component" value="Unassembled WGS sequence"/>
</dbReference>
<feature type="region of interest" description="Disordered" evidence="4">
    <location>
        <begin position="346"/>
        <end position="452"/>
    </location>
</feature>
<evidence type="ECO:0000313" key="8">
    <source>
        <dbReference type="Proteomes" id="UP000805614"/>
    </source>
</evidence>
<dbReference type="Gene3D" id="2.60.40.10">
    <property type="entry name" value="Immunoglobulins"/>
    <property type="match status" value="2"/>
</dbReference>
<dbReference type="SMART" id="SM00060">
    <property type="entry name" value="FN3"/>
    <property type="match status" value="2"/>
</dbReference>
<keyword evidence="5" id="KW-0472">Membrane</keyword>
<proteinExistence type="predicted"/>
<feature type="compositionally biased region" description="Low complexity" evidence="4">
    <location>
        <begin position="432"/>
        <end position="441"/>
    </location>
</feature>
<comment type="caution">
    <text evidence="7">The sequence shown here is derived from an EMBL/GenBank/DDBJ whole genome shotgun (WGS) entry which is preliminary data.</text>
</comment>
<feature type="compositionally biased region" description="Polar residues" evidence="4">
    <location>
        <begin position="516"/>
        <end position="527"/>
    </location>
</feature>
<dbReference type="RefSeq" id="WP_187247027.1">
    <property type="nucleotide sequence ID" value="NZ_BAAAOK010000017.1"/>
</dbReference>
<feature type="compositionally biased region" description="Basic and acidic residues" evidence="4">
    <location>
        <begin position="359"/>
        <end position="371"/>
    </location>
</feature>
<dbReference type="InterPro" id="IPR013783">
    <property type="entry name" value="Ig-like_fold"/>
</dbReference>
<keyword evidence="5" id="KW-0812">Transmembrane</keyword>
<protein>
    <submittedName>
        <fullName evidence="7">Fibronectin type III domain-containing protein</fullName>
    </submittedName>
</protein>
<feature type="domain" description="Fibronectin type-III" evidence="6">
    <location>
        <begin position="444"/>
        <end position="533"/>
    </location>
</feature>
<evidence type="ECO:0000259" key="6">
    <source>
        <dbReference type="PROSITE" id="PS50853"/>
    </source>
</evidence>
<dbReference type="InterPro" id="IPR003961">
    <property type="entry name" value="FN3_dom"/>
</dbReference>
<evidence type="ECO:0000256" key="4">
    <source>
        <dbReference type="SAM" id="MobiDB-lite"/>
    </source>
</evidence>
<dbReference type="Pfam" id="PF00041">
    <property type="entry name" value="fn3"/>
    <property type="match status" value="1"/>
</dbReference>
<dbReference type="SUPFAM" id="SSF63825">
    <property type="entry name" value="YWTD domain"/>
    <property type="match status" value="1"/>
</dbReference>
<evidence type="ECO:0000256" key="5">
    <source>
        <dbReference type="SAM" id="Phobius"/>
    </source>
</evidence>
<evidence type="ECO:0000256" key="1">
    <source>
        <dbReference type="ARBA" id="ARBA00022737"/>
    </source>
</evidence>
<dbReference type="PROSITE" id="PS50853">
    <property type="entry name" value="FN3"/>
    <property type="match status" value="1"/>
</dbReference>
<dbReference type="PANTHER" id="PTHR13817">
    <property type="entry name" value="TITIN"/>
    <property type="match status" value="1"/>
</dbReference>
<feature type="region of interest" description="Disordered" evidence="4">
    <location>
        <begin position="612"/>
        <end position="699"/>
    </location>
</feature>
<reference evidence="7 8" key="1">
    <citation type="submission" date="2020-06" db="EMBL/GenBank/DDBJ databases">
        <title>Actinomadura xiongansis sp. nov., isolated from soil of Baiyangdian.</title>
        <authorList>
            <person name="Zhang X."/>
        </authorList>
    </citation>
    <scope>NUCLEOTIDE SEQUENCE [LARGE SCALE GENOMIC DNA]</scope>
    <source>
        <strain evidence="7 8">HBUM206468</strain>
    </source>
</reference>
<keyword evidence="2" id="KW-0378">Hydrolase</keyword>
<feature type="transmembrane region" description="Helical" evidence="5">
    <location>
        <begin position="12"/>
        <end position="38"/>
    </location>
</feature>
<accession>A0ABR7LYQ8</accession>
<evidence type="ECO:0000256" key="3">
    <source>
        <dbReference type="ARBA" id="ARBA00023326"/>
    </source>
</evidence>
<dbReference type="InterPro" id="IPR050964">
    <property type="entry name" value="Striated_Muscle_Regulatory"/>
</dbReference>
<keyword evidence="1" id="KW-0677">Repeat</keyword>
<dbReference type="CDD" id="cd00063">
    <property type="entry name" value="FN3"/>
    <property type="match status" value="1"/>
</dbReference>
<evidence type="ECO:0000256" key="2">
    <source>
        <dbReference type="ARBA" id="ARBA00023295"/>
    </source>
</evidence>
<keyword evidence="3" id="KW-0119">Carbohydrate metabolism</keyword>
<organism evidence="7 8">
    <name type="scientific">Actinomadura alba</name>
    <dbReference type="NCBI Taxonomy" id="406431"/>
    <lineage>
        <taxon>Bacteria</taxon>
        <taxon>Bacillati</taxon>
        <taxon>Actinomycetota</taxon>
        <taxon>Actinomycetes</taxon>
        <taxon>Streptosporangiales</taxon>
        <taxon>Thermomonosporaceae</taxon>
        <taxon>Actinomadura</taxon>
    </lineage>
</organism>
<dbReference type="EMBL" id="JABVEC010000034">
    <property type="protein sequence ID" value="MBC6469987.1"/>
    <property type="molecule type" value="Genomic_DNA"/>
</dbReference>
<feature type="compositionally biased region" description="Pro residues" evidence="4">
    <location>
        <begin position="629"/>
        <end position="664"/>
    </location>
</feature>